<reference evidence="6 7" key="1">
    <citation type="submission" date="2019-07" db="EMBL/GenBank/DDBJ databases">
        <authorList>
            <person name="Hibberd C M."/>
            <person name="Gehrig L. J."/>
            <person name="Chang H.-W."/>
            <person name="Venkatesh S."/>
        </authorList>
    </citation>
    <scope>NUCLEOTIDE SEQUENCE [LARGE SCALE GENOMIC DNA]</scope>
    <source>
        <strain evidence="6">Dorea_formicigenerans_SSTS_Bg7063</strain>
    </source>
</reference>
<evidence type="ECO:0000259" key="5">
    <source>
        <dbReference type="PROSITE" id="PS50893"/>
    </source>
</evidence>
<evidence type="ECO:0000256" key="3">
    <source>
        <dbReference type="ARBA" id="ARBA00022741"/>
    </source>
</evidence>
<dbReference type="PANTHER" id="PTHR43335">
    <property type="entry name" value="ABC TRANSPORTER, ATP-BINDING PROTEIN"/>
    <property type="match status" value="1"/>
</dbReference>
<keyword evidence="4 6" id="KW-0067">ATP-binding</keyword>
<dbReference type="InterPro" id="IPR003439">
    <property type="entry name" value="ABC_transporter-like_ATP-bd"/>
</dbReference>
<evidence type="ECO:0000313" key="7">
    <source>
        <dbReference type="Proteomes" id="UP000358366"/>
    </source>
</evidence>
<dbReference type="Pfam" id="PF00005">
    <property type="entry name" value="ABC_tran"/>
    <property type="match status" value="1"/>
</dbReference>
<dbReference type="EC" id="3.6.3.-" evidence="6"/>
<protein>
    <submittedName>
        <fullName evidence="6">Putative ABC transporter ATP-binding protein YxlF</fullName>
        <ecNumber evidence="6">3.6.3.-</ecNumber>
    </submittedName>
</protein>
<dbReference type="EMBL" id="CABHNI010000028">
    <property type="protein sequence ID" value="VUX07330.1"/>
    <property type="molecule type" value="Genomic_DNA"/>
</dbReference>
<proteinExistence type="inferred from homology"/>
<dbReference type="GO" id="GO:0005524">
    <property type="term" value="F:ATP binding"/>
    <property type="evidence" value="ECO:0007669"/>
    <property type="project" value="UniProtKB-KW"/>
</dbReference>
<name>A0A564TIY3_9FIRM</name>
<accession>A0A564TIY3</accession>
<gene>
    <name evidence="6" type="primary">yxlF_3</name>
    <name evidence="6" type="ORF">DFSSTS7063_01516</name>
</gene>
<dbReference type="InterPro" id="IPR003593">
    <property type="entry name" value="AAA+_ATPase"/>
</dbReference>
<dbReference type="Gene3D" id="3.40.50.300">
    <property type="entry name" value="P-loop containing nucleotide triphosphate hydrolases"/>
    <property type="match status" value="1"/>
</dbReference>
<dbReference type="InterPro" id="IPR027417">
    <property type="entry name" value="P-loop_NTPase"/>
</dbReference>
<dbReference type="GO" id="GO:0016887">
    <property type="term" value="F:ATP hydrolysis activity"/>
    <property type="evidence" value="ECO:0007669"/>
    <property type="project" value="InterPro"/>
</dbReference>
<dbReference type="RefSeq" id="WP_144124339.1">
    <property type="nucleotide sequence ID" value="NZ_CABHNI010000028.1"/>
</dbReference>
<feature type="domain" description="ABC transporter" evidence="5">
    <location>
        <begin position="6"/>
        <end position="234"/>
    </location>
</feature>
<evidence type="ECO:0000256" key="1">
    <source>
        <dbReference type="ARBA" id="ARBA00005417"/>
    </source>
</evidence>
<organism evidence="6 7">
    <name type="scientific">Dorea formicigenerans</name>
    <dbReference type="NCBI Taxonomy" id="39486"/>
    <lineage>
        <taxon>Bacteria</taxon>
        <taxon>Bacillati</taxon>
        <taxon>Bacillota</taxon>
        <taxon>Clostridia</taxon>
        <taxon>Lachnospirales</taxon>
        <taxon>Lachnospiraceae</taxon>
        <taxon>Dorea</taxon>
    </lineage>
</organism>
<dbReference type="Proteomes" id="UP000358366">
    <property type="component" value="Unassembled WGS sequence"/>
</dbReference>
<dbReference type="AlphaFoldDB" id="A0A564TIY3"/>
<keyword evidence="3" id="KW-0547">Nucleotide-binding</keyword>
<evidence type="ECO:0000313" key="6">
    <source>
        <dbReference type="EMBL" id="VUX07330.1"/>
    </source>
</evidence>
<dbReference type="PANTHER" id="PTHR43335:SF8">
    <property type="entry name" value="ABC TRANSPORTER, ATP-BINDING PROTEIN"/>
    <property type="match status" value="1"/>
</dbReference>
<evidence type="ECO:0000256" key="2">
    <source>
        <dbReference type="ARBA" id="ARBA00022448"/>
    </source>
</evidence>
<keyword evidence="6" id="KW-0378">Hydrolase</keyword>
<dbReference type="SUPFAM" id="SSF52540">
    <property type="entry name" value="P-loop containing nucleoside triphosphate hydrolases"/>
    <property type="match status" value="1"/>
</dbReference>
<dbReference type="PROSITE" id="PS00211">
    <property type="entry name" value="ABC_TRANSPORTER_1"/>
    <property type="match status" value="1"/>
</dbReference>
<keyword evidence="2" id="KW-0813">Transport</keyword>
<sequence length="307" mass="34632">MDNLIIETEELTKYFGEISAVKDVHLHVKKGEIYGLLGRNGAGKTTIMKMLLGLTKPSNGTIQLFGKPFEKPEKSVLNRIGVMIETPGFYPNLTATENLEILASLRGVIQKDAVKKSLERVCLPYKDRKLYAEYSLGMKQRVGIAAAIIHDPELLILDEPVNGLDPIGVAEVRTFLKELAEEYGKTILLSSHILSEIDLIADRIGIINAGILLEERNYQELKEENMQYISLRAEPMERVVYILDEILGIKEYQVGVDGMIQIFDIEKRTRQIVRTFAENGIFVDEIYRHSDTLEDYFKKITGGEGIA</sequence>
<dbReference type="PROSITE" id="PS50893">
    <property type="entry name" value="ABC_TRANSPORTER_2"/>
    <property type="match status" value="1"/>
</dbReference>
<dbReference type="SMART" id="SM00382">
    <property type="entry name" value="AAA"/>
    <property type="match status" value="1"/>
</dbReference>
<evidence type="ECO:0000256" key="4">
    <source>
        <dbReference type="ARBA" id="ARBA00022840"/>
    </source>
</evidence>
<dbReference type="InterPro" id="IPR017871">
    <property type="entry name" value="ABC_transporter-like_CS"/>
</dbReference>
<comment type="similarity">
    <text evidence="1">Belongs to the ABC transporter superfamily.</text>
</comment>